<reference evidence="2 3" key="1">
    <citation type="journal article" date="2011" name="J. Bacteriol.">
        <title>Genome sequence of Chthoniobacter flavus Ellin428, an aerobic heterotrophic soil bacterium.</title>
        <authorList>
            <person name="Kant R."/>
            <person name="van Passel M.W."/>
            <person name="Palva A."/>
            <person name="Lucas S."/>
            <person name="Lapidus A."/>
            <person name="Glavina Del Rio T."/>
            <person name="Dalin E."/>
            <person name="Tice H."/>
            <person name="Bruce D."/>
            <person name="Goodwin L."/>
            <person name="Pitluck S."/>
            <person name="Larimer F.W."/>
            <person name="Land M.L."/>
            <person name="Hauser L."/>
            <person name="Sangwan P."/>
            <person name="de Vos W.M."/>
            <person name="Janssen P.H."/>
            <person name="Smidt H."/>
        </authorList>
    </citation>
    <scope>NUCLEOTIDE SEQUENCE [LARGE SCALE GENOMIC DNA]</scope>
    <source>
        <strain evidence="2 3">Ellin428</strain>
    </source>
</reference>
<sequence length="189" mass="20829">MSYQADDYSKKQTIKDASYARDYKAWLATLTPEERWRVAELGLDAPLLPKDGGGFLDKDAADSPMASEAPAPIPEDAPPEATAGILGTEDVWDVLRRLVGQLLAERNARLSLECLALVSGLSFLGDSMTAVARRHGVTRAAVSKRCVELTEHLNLLPSRAMRSLTARRAYRAAQVSTRTHYERFGHHHS</sequence>
<name>B4CXL1_9BACT</name>
<comment type="caution">
    <text evidence="2">The sequence shown here is derived from an EMBL/GenBank/DDBJ whole genome shotgun (WGS) entry which is preliminary data.</text>
</comment>
<dbReference type="STRING" id="497964.CfE428DRAFT_1302"/>
<protein>
    <submittedName>
        <fullName evidence="2">Uncharacterized protein</fullName>
    </submittedName>
</protein>
<gene>
    <name evidence="2" type="ORF">CfE428DRAFT_1302</name>
</gene>
<feature type="region of interest" description="Disordered" evidence="1">
    <location>
        <begin position="58"/>
        <end position="78"/>
    </location>
</feature>
<dbReference type="InParanoid" id="B4CXL1"/>
<organism evidence="2 3">
    <name type="scientific">Chthoniobacter flavus Ellin428</name>
    <dbReference type="NCBI Taxonomy" id="497964"/>
    <lineage>
        <taxon>Bacteria</taxon>
        <taxon>Pseudomonadati</taxon>
        <taxon>Verrucomicrobiota</taxon>
        <taxon>Spartobacteria</taxon>
        <taxon>Chthoniobacterales</taxon>
        <taxon>Chthoniobacteraceae</taxon>
        <taxon>Chthoniobacter</taxon>
    </lineage>
</organism>
<evidence type="ECO:0000313" key="3">
    <source>
        <dbReference type="Proteomes" id="UP000005824"/>
    </source>
</evidence>
<dbReference type="Proteomes" id="UP000005824">
    <property type="component" value="Unassembled WGS sequence"/>
</dbReference>
<dbReference type="eggNOG" id="ENOG503445V">
    <property type="taxonomic scope" value="Bacteria"/>
</dbReference>
<accession>B4CXL1</accession>
<dbReference type="EMBL" id="ABVL01000003">
    <property type="protein sequence ID" value="EDY21009.1"/>
    <property type="molecule type" value="Genomic_DNA"/>
</dbReference>
<keyword evidence="3" id="KW-1185">Reference proteome</keyword>
<dbReference type="AlphaFoldDB" id="B4CXL1"/>
<evidence type="ECO:0000313" key="2">
    <source>
        <dbReference type="EMBL" id="EDY21009.1"/>
    </source>
</evidence>
<proteinExistence type="predicted"/>
<dbReference type="RefSeq" id="WP_006978628.1">
    <property type="nucleotide sequence ID" value="NZ_ABVL01000003.1"/>
</dbReference>
<evidence type="ECO:0000256" key="1">
    <source>
        <dbReference type="SAM" id="MobiDB-lite"/>
    </source>
</evidence>